<dbReference type="GO" id="GO:0004035">
    <property type="term" value="F:alkaline phosphatase activity"/>
    <property type="evidence" value="ECO:0007669"/>
    <property type="project" value="InterPro"/>
</dbReference>
<evidence type="ECO:0000313" key="4">
    <source>
        <dbReference type="EMBL" id="SVA65746.1"/>
    </source>
</evidence>
<evidence type="ECO:0000256" key="1">
    <source>
        <dbReference type="ARBA" id="ARBA00022553"/>
    </source>
</evidence>
<proteinExistence type="predicted"/>
<organism evidence="4">
    <name type="scientific">marine metagenome</name>
    <dbReference type="NCBI Taxonomy" id="408172"/>
    <lineage>
        <taxon>unclassified sequences</taxon>
        <taxon>metagenomes</taxon>
        <taxon>ecological metagenomes</taxon>
    </lineage>
</organism>
<dbReference type="AlphaFoldDB" id="A0A381XLU3"/>
<keyword evidence="2" id="KW-0479">Metal-binding</keyword>
<protein>
    <recommendedName>
        <fullName evidence="5">Sulfatase N-terminal domain-containing protein</fullName>
    </recommendedName>
</protein>
<dbReference type="EMBL" id="UINC01015646">
    <property type="protein sequence ID" value="SVA65746.1"/>
    <property type="molecule type" value="Genomic_DNA"/>
</dbReference>
<sequence>MIKRTSAVAGLFFAIGCQPAPSHDPTLVLLVSIDQLRGDMLETYDPVFTGGLRRILDEGLRFENGTHDHAATATAPGHHTLSTGVHPTRHGVIGNSWLEELDGEWRSVYSVEDLDRTILGYPEAEGRSPANGYRSGLPDWILANDPLSRIVSLSRKDRSAIGLAAQAQGEVYWLSEAGGEFVTSDYYHNEYPEWIQDFNAQTLPGVYSDSLWESMTPPSAFSLARPDSSDFERGDGVSTLPYRAADRVDVADPTGLNSWRYQRTPFPDRAVIAAAIEAIHVLELGQRGSVDYLGLGLSQTDVIGHRFGPRSREQLDNLIRLDLELGRLLDTLDQVLGTEGWILALSADHGILEIPEHLAEQGVNASRLTRDDQTHFREVMAEATEGDPTPETVKSSIEALPFVAAAYTLNEVESGTPTDSFATLFANSHSRTRVTGQQGIHGVYMRRQPNILSWGGNATTHGSPYYYDRHVPIIFLGPGVSAGPSSER</sequence>
<feature type="non-terminal residue" evidence="4">
    <location>
        <position position="488"/>
    </location>
</feature>
<dbReference type="Gene3D" id="3.40.720.10">
    <property type="entry name" value="Alkaline Phosphatase, subunit A"/>
    <property type="match status" value="1"/>
</dbReference>
<dbReference type="GO" id="GO:0046872">
    <property type="term" value="F:metal ion binding"/>
    <property type="evidence" value="ECO:0007669"/>
    <property type="project" value="UniProtKB-KW"/>
</dbReference>
<reference evidence="4" key="1">
    <citation type="submission" date="2018-05" db="EMBL/GenBank/DDBJ databases">
        <authorList>
            <person name="Lanie J.A."/>
            <person name="Ng W.-L."/>
            <person name="Kazmierczak K.M."/>
            <person name="Andrzejewski T.M."/>
            <person name="Davidsen T.M."/>
            <person name="Wayne K.J."/>
            <person name="Tettelin H."/>
            <person name="Glass J.I."/>
            <person name="Rusch D."/>
            <person name="Podicherti R."/>
            <person name="Tsui H.-C.T."/>
            <person name="Winkler M.E."/>
        </authorList>
    </citation>
    <scope>NUCLEOTIDE SEQUENCE</scope>
</reference>
<keyword evidence="3" id="KW-0732">Signal</keyword>
<dbReference type="InterPro" id="IPR002591">
    <property type="entry name" value="Phosphodiest/P_Trfase"/>
</dbReference>
<dbReference type="InterPro" id="IPR017850">
    <property type="entry name" value="Alkaline_phosphatase_core_sf"/>
</dbReference>
<dbReference type="InterPro" id="IPR026263">
    <property type="entry name" value="Alkaline_phosphatase_prok"/>
</dbReference>
<dbReference type="PROSITE" id="PS51257">
    <property type="entry name" value="PROKAR_LIPOPROTEIN"/>
    <property type="match status" value="1"/>
</dbReference>
<accession>A0A381XLU3</accession>
<dbReference type="PANTHER" id="PTHR10151">
    <property type="entry name" value="ECTONUCLEOTIDE PYROPHOSPHATASE/PHOSPHODIESTERASE"/>
    <property type="match status" value="1"/>
</dbReference>
<evidence type="ECO:0008006" key="5">
    <source>
        <dbReference type="Google" id="ProtNLM"/>
    </source>
</evidence>
<evidence type="ECO:0000256" key="3">
    <source>
        <dbReference type="ARBA" id="ARBA00022729"/>
    </source>
</evidence>
<keyword evidence="1" id="KW-0597">Phosphoprotein</keyword>
<name>A0A381XLU3_9ZZZZ</name>
<dbReference type="Pfam" id="PF01663">
    <property type="entry name" value="Phosphodiest"/>
    <property type="match status" value="1"/>
</dbReference>
<evidence type="ECO:0000256" key="2">
    <source>
        <dbReference type="ARBA" id="ARBA00022723"/>
    </source>
</evidence>
<dbReference type="SUPFAM" id="SSF53649">
    <property type="entry name" value="Alkaline phosphatase-like"/>
    <property type="match status" value="1"/>
</dbReference>
<dbReference type="PIRSF" id="PIRSF031924">
    <property type="entry name" value="Pi-irrepressible_AP"/>
    <property type="match status" value="1"/>
</dbReference>
<dbReference type="PANTHER" id="PTHR10151:SF120">
    <property type="entry name" value="BIS(5'-ADENOSYL)-TRIPHOSPHATASE"/>
    <property type="match status" value="1"/>
</dbReference>
<gene>
    <name evidence="4" type="ORF">METZ01_LOCUS118600</name>
</gene>